<sequence length="143" mass="16015">MIHYLIPLNQKLLSAEAGRCLTGPSLSETIAHSGKLTYIFEQKSWQDSMVVTANPGEPYFAHAMKVCADPDFRAIAVISLDVRLSLDDLAAAGVREADLVIEPLFRRAAELGHAEAHHYDPERAKPRTQKNFSSSKFKFREFK</sequence>
<evidence type="ECO:0000313" key="2">
    <source>
        <dbReference type="EMBL" id="MET3694834.1"/>
    </source>
</evidence>
<organism evidence="2 3">
    <name type="scientific">Methylobacterium goesingense</name>
    <dbReference type="NCBI Taxonomy" id="243690"/>
    <lineage>
        <taxon>Bacteria</taxon>
        <taxon>Pseudomonadati</taxon>
        <taxon>Pseudomonadota</taxon>
        <taxon>Alphaproteobacteria</taxon>
        <taxon>Hyphomicrobiales</taxon>
        <taxon>Methylobacteriaceae</taxon>
        <taxon>Methylobacterium</taxon>
    </lineage>
</organism>
<dbReference type="EMBL" id="JBEPMM010000019">
    <property type="protein sequence ID" value="MET3694834.1"/>
    <property type="molecule type" value="Genomic_DNA"/>
</dbReference>
<reference evidence="2 3" key="1">
    <citation type="submission" date="2024-06" db="EMBL/GenBank/DDBJ databases">
        <title>Genomic Encyclopedia of Type Strains, Phase IV (KMG-IV): sequencing the most valuable type-strain genomes for metagenomic binning, comparative biology and taxonomic classification.</title>
        <authorList>
            <person name="Goeker M."/>
        </authorList>
    </citation>
    <scope>NUCLEOTIDE SEQUENCE [LARGE SCALE GENOMIC DNA]</scope>
    <source>
        <strain evidence="2 3">DSM 21331</strain>
    </source>
</reference>
<name>A0ABV2LAG0_9HYPH</name>
<evidence type="ECO:0000256" key="1">
    <source>
        <dbReference type="SAM" id="MobiDB-lite"/>
    </source>
</evidence>
<feature type="compositionally biased region" description="Basic and acidic residues" evidence="1">
    <location>
        <begin position="116"/>
        <end position="125"/>
    </location>
</feature>
<comment type="caution">
    <text evidence="2">The sequence shown here is derived from an EMBL/GenBank/DDBJ whole genome shotgun (WGS) entry which is preliminary data.</text>
</comment>
<accession>A0ABV2LAG0</accession>
<evidence type="ECO:0000313" key="3">
    <source>
        <dbReference type="Proteomes" id="UP001549145"/>
    </source>
</evidence>
<dbReference type="RefSeq" id="WP_238283155.1">
    <property type="nucleotide sequence ID" value="NZ_BPQL01000261.1"/>
</dbReference>
<gene>
    <name evidence="2" type="ORF">ABID43_004397</name>
</gene>
<protein>
    <submittedName>
        <fullName evidence="2">Uncharacterized protein</fullName>
    </submittedName>
</protein>
<feature type="region of interest" description="Disordered" evidence="1">
    <location>
        <begin position="116"/>
        <end position="143"/>
    </location>
</feature>
<keyword evidence="3" id="KW-1185">Reference proteome</keyword>
<proteinExistence type="predicted"/>
<dbReference type="Proteomes" id="UP001549145">
    <property type="component" value="Unassembled WGS sequence"/>
</dbReference>